<reference evidence="5" key="1">
    <citation type="submission" date="2016-06" db="UniProtKB">
        <authorList>
            <consortium name="WormBaseParasite"/>
        </authorList>
    </citation>
    <scope>IDENTIFICATION</scope>
</reference>
<evidence type="ECO:0000313" key="3">
    <source>
        <dbReference type="EMBL" id="VDM50144.1"/>
    </source>
</evidence>
<organism evidence="4 5">
    <name type="scientific">Toxocara canis</name>
    <name type="common">Canine roundworm</name>
    <dbReference type="NCBI Taxonomy" id="6265"/>
    <lineage>
        <taxon>Eukaryota</taxon>
        <taxon>Metazoa</taxon>
        <taxon>Ecdysozoa</taxon>
        <taxon>Nematoda</taxon>
        <taxon>Chromadorea</taxon>
        <taxon>Rhabditida</taxon>
        <taxon>Spirurina</taxon>
        <taxon>Ascaridomorpha</taxon>
        <taxon>Ascaridoidea</taxon>
        <taxon>Toxocaridae</taxon>
        <taxon>Toxocara</taxon>
    </lineage>
</organism>
<name>A0A183VDK3_TOXCA</name>
<accession>A0A183VDK3</accession>
<feature type="region of interest" description="Disordered" evidence="2">
    <location>
        <begin position="23"/>
        <end position="53"/>
    </location>
</feature>
<reference evidence="3 4" key="2">
    <citation type="submission" date="2018-11" db="EMBL/GenBank/DDBJ databases">
        <authorList>
            <consortium name="Pathogen Informatics"/>
        </authorList>
    </citation>
    <scope>NUCLEOTIDE SEQUENCE [LARGE SCALE GENOMIC DNA]</scope>
</reference>
<gene>
    <name evidence="3" type="ORF">TCNE_LOCUS18823</name>
</gene>
<dbReference type="WBParaSite" id="TCNE_0001882701-mRNA-1">
    <property type="protein sequence ID" value="TCNE_0001882701-mRNA-1"/>
    <property type="gene ID" value="TCNE_0001882701"/>
</dbReference>
<protein>
    <submittedName>
        <fullName evidence="5">CACTA en-spm transposon protein</fullName>
    </submittedName>
</protein>
<keyword evidence="4" id="KW-1185">Reference proteome</keyword>
<dbReference type="AlphaFoldDB" id="A0A183VDK3"/>
<proteinExistence type="predicted"/>
<dbReference type="EMBL" id="UYWY01026005">
    <property type="protein sequence ID" value="VDM50144.1"/>
    <property type="molecule type" value="Genomic_DNA"/>
</dbReference>
<keyword evidence="1" id="KW-0175">Coiled coil</keyword>
<evidence type="ECO:0000256" key="1">
    <source>
        <dbReference type="SAM" id="Coils"/>
    </source>
</evidence>
<evidence type="ECO:0000313" key="4">
    <source>
        <dbReference type="Proteomes" id="UP000050794"/>
    </source>
</evidence>
<evidence type="ECO:0000256" key="2">
    <source>
        <dbReference type="SAM" id="MobiDB-lite"/>
    </source>
</evidence>
<feature type="coiled-coil region" evidence="1">
    <location>
        <begin position="58"/>
        <end position="92"/>
    </location>
</feature>
<sequence>MVVDTIWKKLPPSELMDSKLRVVFEQPTDSQQPKEHTTPLPDVRATPSDHTSDADVEVQRALDERQKAEDAMVNLERENAVLKARLAALESVSQVPASGDHHSSDTGIAIVQVAPVILLLRTCKSSPFTWF</sequence>
<evidence type="ECO:0000313" key="5">
    <source>
        <dbReference type="WBParaSite" id="TCNE_0001882701-mRNA-1"/>
    </source>
</evidence>
<dbReference type="Proteomes" id="UP000050794">
    <property type="component" value="Unassembled WGS sequence"/>
</dbReference>